<dbReference type="Proteomes" id="UP000038045">
    <property type="component" value="Unplaced"/>
</dbReference>
<proteinExistence type="predicted"/>
<protein>
    <submittedName>
        <fullName evidence="2">Uncharacterized protein</fullName>
    </submittedName>
</protein>
<dbReference type="AlphaFoldDB" id="A0A0N4ZRW5"/>
<organism evidence="1 2">
    <name type="scientific">Parastrongyloides trichosuri</name>
    <name type="common">Possum-specific nematode worm</name>
    <dbReference type="NCBI Taxonomy" id="131310"/>
    <lineage>
        <taxon>Eukaryota</taxon>
        <taxon>Metazoa</taxon>
        <taxon>Ecdysozoa</taxon>
        <taxon>Nematoda</taxon>
        <taxon>Chromadorea</taxon>
        <taxon>Rhabditida</taxon>
        <taxon>Tylenchina</taxon>
        <taxon>Panagrolaimomorpha</taxon>
        <taxon>Strongyloidoidea</taxon>
        <taxon>Strongyloididae</taxon>
        <taxon>Parastrongyloides</taxon>
    </lineage>
</organism>
<dbReference type="STRING" id="131310.A0A0N4ZRW5"/>
<evidence type="ECO:0000313" key="2">
    <source>
        <dbReference type="WBParaSite" id="PTRK_0001124800.1"/>
    </source>
</evidence>
<keyword evidence="1" id="KW-1185">Reference proteome</keyword>
<dbReference type="WBParaSite" id="PTRK_0001124800.1">
    <property type="protein sequence ID" value="PTRK_0001124800.1"/>
    <property type="gene ID" value="PTRK_0001124800"/>
</dbReference>
<evidence type="ECO:0000313" key="1">
    <source>
        <dbReference type="Proteomes" id="UP000038045"/>
    </source>
</evidence>
<name>A0A0N4ZRW5_PARTI</name>
<reference evidence="2" key="1">
    <citation type="submission" date="2017-02" db="UniProtKB">
        <authorList>
            <consortium name="WormBaseParasite"/>
        </authorList>
    </citation>
    <scope>IDENTIFICATION</scope>
</reference>
<sequence>MADVENPRVSRKKILGLIETDPVTTTSLTSIFTNVTLTNMFLFGFTGNGRLAFLTSIFTIPCSLYSCLKDADEDFKQWQKQAKLRERGVPERFLPYKCKYNWTGYEDKMISTPKNDSK</sequence>
<accession>A0A0N4ZRW5</accession>